<feature type="transmembrane region" description="Helical" evidence="1">
    <location>
        <begin position="96"/>
        <end position="114"/>
    </location>
</feature>
<organism evidence="2 3">
    <name type="scientific">Nonlabens mediterrranea</name>
    <dbReference type="NCBI Taxonomy" id="1419947"/>
    <lineage>
        <taxon>Bacteria</taxon>
        <taxon>Pseudomonadati</taxon>
        <taxon>Bacteroidota</taxon>
        <taxon>Flavobacteriia</taxon>
        <taxon>Flavobacteriales</taxon>
        <taxon>Flavobacteriaceae</taxon>
        <taxon>Nonlabens</taxon>
    </lineage>
</organism>
<accession>A0ABS0A2Q8</accession>
<feature type="transmembrane region" description="Helical" evidence="1">
    <location>
        <begin position="165"/>
        <end position="191"/>
    </location>
</feature>
<sequence length="192" mass="21267">MIKSLMKRHKAIRFFMVIIVLLLQLLFLAWIIKENYEISNFIALIIVSSIAILLLFGYKYLDLHHDNYEYESIAVVLWVPIGAVLCYLISIHLKLGPIIAAGLVGVAASYLPLLNKQSNYLKQLPVPIYCGTFVGMSSVYILPSLSFVGITGLLAAVFLLLSKNIFLGIGGKLGTIAFASVVVITFLNWMIS</sequence>
<dbReference type="Proteomes" id="UP001194729">
    <property type="component" value="Unassembled WGS sequence"/>
</dbReference>
<comment type="caution">
    <text evidence="2">The sequence shown here is derived from an EMBL/GenBank/DDBJ whole genome shotgun (WGS) entry which is preliminary data.</text>
</comment>
<dbReference type="EMBL" id="JADKYU010000013">
    <property type="protein sequence ID" value="MBF4982842.1"/>
    <property type="molecule type" value="Genomic_DNA"/>
</dbReference>
<keyword evidence="1" id="KW-0812">Transmembrane</keyword>
<keyword evidence="1" id="KW-1133">Transmembrane helix</keyword>
<feature type="transmembrane region" description="Helical" evidence="1">
    <location>
        <begin position="70"/>
        <end position="90"/>
    </location>
</feature>
<gene>
    <name evidence="2" type="ORF">FNJ87_00300</name>
</gene>
<name>A0ABS0A2Q8_9FLAO</name>
<evidence type="ECO:0000256" key="1">
    <source>
        <dbReference type="SAM" id="Phobius"/>
    </source>
</evidence>
<feature type="transmembrane region" description="Helical" evidence="1">
    <location>
        <begin position="12"/>
        <end position="32"/>
    </location>
</feature>
<protein>
    <recommendedName>
        <fullName evidence="4">Prepilin type IV endopeptidase peptidase domain-containing protein</fullName>
    </recommendedName>
</protein>
<evidence type="ECO:0000313" key="3">
    <source>
        <dbReference type="Proteomes" id="UP001194729"/>
    </source>
</evidence>
<feature type="transmembrane region" description="Helical" evidence="1">
    <location>
        <begin position="38"/>
        <end position="58"/>
    </location>
</feature>
<reference evidence="2 3" key="1">
    <citation type="submission" date="2020-11" db="EMBL/GenBank/DDBJ databases">
        <title>P. mediterranea TC4 genome.</title>
        <authorList>
            <person name="Molmeret M."/>
        </authorList>
    </citation>
    <scope>NUCLEOTIDE SEQUENCE [LARGE SCALE GENOMIC DNA]</scope>
    <source>
        <strain evidence="2 3">TC4</strain>
    </source>
</reference>
<keyword evidence="3" id="KW-1185">Reference proteome</keyword>
<proteinExistence type="predicted"/>
<feature type="transmembrane region" description="Helical" evidence="1">
    <location>
        <begin position="126"/>
        <end position="159"/>
    </location>
</feature>
<keyword evidence="1" id="KW-0472">Membrane</keyword>
<evidence type="ECO:0008006" key="4">
    <source>
        <dbReference type="Google" id="ProtNLM"/>
    </source>
</evidence>
<evidence type="ECO:0000313" key="2">
    <source>
        <dbReference type="EMBL" id="MBF4982842.1"/>
    </source>
</evidence>